<dbReference type="Gene3D" id="3.20.20.140">
    <property type="entry name" value="Metal-dependent hydrolases"/>
    <property type="match status" value="1"/>
</dbReference>
<evidence type="ECO:0000313" key="3">
    <source>
        <dbReference type="Proteomes" id="UP000515472"/>
    </source>
</evidence>
<dbReference type="Pfam" id="PF02811">
    <property type="entry name" value="PHP"/>
    <property type="match status" value="1"/>
</dbReference>
<dbReference type="GO" id="GO:0005829">
    <property type="term" value="C:cytosol"/>
    <property type="evidence" value="ECO:0007669"/>
    <property type="project" value="TreeGrafter"/>
</dbReference>
<name>A0A6S6M5J9_9BACT</name>
<dbReference type="RefSeq" id="WP_185243614.1">
    <property type="nucleotide sequence ID" value="NZ_AP023213.1"/>
</dbReference>
<evidence type="ECO:0000259" key="1">
    <source>
        <dbReference type="SMART" id="SM00481"/>
    </source>
</evidence>
<organism evidence="2 3">
    <name type="scientific">Citrifermentans bremense</name>
    <dbReference type="NCBI Taxonomy" id="60035"/>
    <lineage>
        <taxon>Bacteria</taxon>
        <taxon>Pseudomonadati</taxon>
        <taxon>Thermodesulfobacteriota</taxon>
        <taxon>Desulfuromonadia</taxon>
        <taxon>Geobacterales</taxon>
        <taxon>Geobacteraceae</taxon>
        <taxon>Citrifermentans</taxon>
    </lineage>
</organism>
<dbReference type="GO" id="GO:0042578">
    <property type="term" value="F:phosphoric ester hydrolase activity"/>
    <property type="evidence" value="ECO:0007669"/>
    <property type="project" value="TreeGrafter"/>
</dbReference>
<dbReference type="InterPro" id="IPR004013">
    <property type="entry name" value="PHP_dom"/>
</dbReference>
<feature type="domain" description="Polymerase/histidinol phosphatase N-terminal" evidence="1">
    <location>
        <begin position="5"/>
        <end position="79"/>
    </location>
</feature>
<protein>
    <submittedName>
        <fullName evidence="2">Putative histidinol phosphatase and related hydrolases of the PHP family</fullName>
    </submittedName>
</protein>
<evidence type="ECO:0000313" key="2">
    <source>
        <dbReference type="EMBL" id="BCG49068.1"/>
    </source>
</evidence>
<dbReference type="CDD" id="cd07437">
    <property type="entry name" value="PHP_HisPPase_Ycdx_like"/>
    <property type="match status" value="1"/>
</dbReference>
<dbReference type="EMBL" id="AP023213">
    <property type="protein sequence ID" value="BCG49068.1"/>
    <property type="molecule type" value="Genomic_DNA"/>
</dbReference>
<gene>
    <name evidence="2" type="ORF">GEOBRER4_n3967</name>
</gene>
<dbReference type="InterPro" id="IPR003141">
    <property type="entry name" value="Pol/His_phosphatase_N"/>
</dbReference>
<keyword evidence="2" id="KW-0378">Hydrolase</keyword>
<dbReference type="AlphaFoldDB" id="A0A6S6M5J9"/>
<dbReference type="Proteomes" id="UP000515472">
    <property type="component" value="Chromosome"/>
</dbReference>
<sequence>MKILADMHTHTLASGHAYSTINELAHAAAQAGLQGLAITDHGPGLPGGPHRFHFNALRFVPQRIGGVRIFRGVEANIMDPQGTLDLDQTLLEELDFVMAGFHEDCGICGQDIDRNTRTLLAVMENPRVKCISHPGNPVFPLRYEEIVMGALATSTALELNNSSLMSVSRKGSVGNCSEIVRLCAQLGAPIMVGSDAHIAQGVGVFDDALKLIAEAGVSEGQIINASWQRLLDFLEIEE</sequence>
<proteinExistence type="predicted"/>
<dbReference type="InterPro" id="IPR016195">
    <property type="entry name" value="Pol/histidinol_Pase-like"/>
</dbReference>
<dbReference type="GO" id="GO:0008270">
    <property type="term" value="F:zinc ion binding"/>
    <property type="evidence" value="ECO:0007669"/>
    <property type="project" value="TreeGrafter"/>
</dbReference>
<dbReference type="KEGG" id="gbn:GEOBRER4_38180"/>
<reference evidence="2 3" key="1">
    <citation type="submission" date="2020-06" db="EMBL/GenBank/DDBJ databases">
        <title>Interaction of electrochemicaly active bacteria, Geobacter bremensis R4 on different carbon anode.</title>
        <authorList>
            <person name="Meng L."/>
            <person name="Yoshida N."/>
        </authorList>
    </citation>
    <scope>NUCLEOTIDE SEQUENCE [LARGE SCALE GENOMIC DNA]</scope>
    <source>
        <strain evidence="2 3">R4</strain>
    </source>
</reference>
<dbReference type="InterPro" id="IPR050243">
    <property type="entry name" value="PHP_phosphatase"/>
</dbReference>
<dbReference type="NCBIfam" id="NF006702">
    <property type="entry name" value="PRK09248.1"/>
    <property type="match status" value="1"/>
</dbReference>
<dbReference type="SUPFAM" id="SSF89550">
    <property type="entry name" value="PHP domain-like"/>
    <property type="match status" value="1"/>
</dbReference>
<keyword evidence="3" id="KW-1185">Reference proteome</keyword>
<dbReference type="PANTHER" id="PTHR36928:SF1">
    <property type="entry name" value="PHOSPHATASE YCDX-RELATED"/>
    <property type="match status" value="1"/>
</dbReference>
<dbReference type="PANTHER" id="PTHR36928">
    <property type="entry name" value="PHOSPHATASE YCDX-RELATED"/>
    <property type="match status" value="1"/>
</dbReference>
<dbReference type="SMART" id="SM00481">
    <property type="entry name" value="POLIIIAc"/>
    <property type="match status" value="1"/>
</dbReference>
<accession>A0A6S6M5J9</accession>